<gene>
    <name evidence="1" type="ORF">SAMN05421757_101491</name>
</gene>
<sequence>MIATLPMYDHPGVREATDALWAAIRDRLRAEGIVAPDELSRSDDLFALWRSPDLLLGQICGLPVRTEFHASVTLLGAIDYGLEDTPAGHYHSLFVVRDSDPRSQLAEFEGASLVYNEAVSHSGWAVAAFAPVRFRICRETGSHRDSVRALGDGEAEIAAIDAISWRLIQAHTDLARGMKIVGRSAATPGQALVTAQPQLAGALLRAIAGGIADLAEQHRTALGARGFVEIPLSDYMAVPIPPDPEAYALEYA</sequence>
<dbReference type="EMBL" id="FZOY01000001">
    <property type="protein sequence ID" value="SNS23962.1"/>
    <property type="molecule type" value="Genomic_DNA"/>
</dbReference>
<organism evidence="1 2">
    <name type="scientific">Tropicimonas sediminicola</name>
    <dbReference type="NCBI Taxonomy" id="1031541"/>
    <lineage>
        <taxon>Bacteria</taxon>
        <taxon>Pseudomonadati</taxon>
        <taxon>Pseudomonadota</taxon>
        <taxon>Alphaproteobacteria</taxon>
        <taxon>Rhodobacterales</taxon>
        <taxon>Roseobacteraceae</taxon>
        <taxon>Tropicimonas</taxon>
    </lineage>
</organism>
<dbReference type="OrthoDB" id="7353682at2"/>
<keyword evidence="2" id="KW-1185">Reference proteome</keyword>
<evidence type="ECO:0000313" key="1">
    <source>
        <dbReference type="EMBL" id="SNS23962.1"/>
    </source>
</evidence>
<reference evidence="1 2" key="1">
    <citation type="submission" date="2017-06" db="EMBL/GenBank/DDBJ databases">
        <authorList>
            <person name="Kim H.J."/>
            <person name="Triplett B.A."/>
        </authorList>
    </citation>
    <scope>NUCLEOTIDE SEQUENCE [LARGE SCALE GENOMIC DNA]</scope>
    <source>
        <strain evidence="1 2">DSM 29339</strain>
    </source>
</reference>
<accession>A0A239CVS6</accession>
<dbReference type="Proteomes" id="UP000198426">
    <property type="component" value="Unassembled WGS sequence"/>
</dbReference>
<proteinExistence type="predicted"/>
<dbReference type="RefSeq" id="WP_089230962.1">
    <property type="nucleotide sequence ID" value="NZ_FZOY01000001.1"/>
</dbReference>
<dbReference type="PANTHER" id="PTHR35841:SF1">
    <property type="entry name" value="PHOSPHONATES-BINDING PERIPLASMIC PROTEIN"/>
    <property type="match status" value="1"/>
</dbReference>
<evidence type="ECO:0000313" key="2">
    <source>
        <dbReference type="Proteomes" id="UP000198426"/>
    </source>
</evidence>
<name>A0A239CVS6_9RHOB</name>
<dbReference type="Pfam" id="PF12974">
    <property type="entry name" value="Phosphonate-bd"/>
    <property type="match status" value="1"/>
</dbReference>
<dbReference type="AlphaFoldDB" id="A0A239CVS6"/>
<protein>
    <submittedName>
        <fullName evidence="1">ABC-type phosphate/phosphonate transport system, substrate-binding protein</fullName>
    </submittedName>
</protein>
<dbReference type="Gene3D" id="3.40.190.10">
    <property type="entry name" value="Periplasmic binding protein-like II"/>
    <property type="match status" value="1"/>
</dbReference>
<dbReference type="PANTHER" id="PTHR35841">
    <property type="entry name" value="PHOSPHONATES-BINDING PERIPLASMIC PROTEIN"/>
    <property type="match status" value="1"/>
</dbReference>
<dbReference type="SUPFAM" id="SSF53850">
    <property type="entry name" value="Periplasmic binding protein-like II"/>
    <property type="match status" value="1"/>
</dbReference>